<evidence type="ECO:0000313" key="1">
    <source>
        <dbReference type="EMBL" id="RDY31111.1"/>
    </source>
</evidence>
<dbReference type="Proteomes" id="UP000216411">
    <property type="component" value="Unassembled WGS sequence"/>
</dbReference>
<protein>
    <submittedName>
        <fullName evidence="1">Spore coat associated protein CotJA</fullName>
    </submittedName>
</protein>
<dbReference type="OrthoDB" id="9800571at2"/>
<dbReference type="InterPro" id="IPR020256">
    <property type="entry name" value="Spore_coat_CotJA"/>
</dbReference>
<reference evidence="1 2" key="1">
    <citation type="journal article" date="2017" name="Genome Announc.">
        <title>Draft Genome Sequence of a Sporulating and Motile Strain of Lachnotalea glycerini Isolated from Water in Quebec City, Canada.</title>
        <authorList>
            <person name="Maheux A.F."/>
            <person name="Boudreau D.K."/>
            <person name="Berube E."/>
            <person name="Boissinot M."/>
            <person name="Raymond F."/>
            <person name="Brodeur S."/>
            <person name="Corbeil J."/>
            <person name="Isabel S."/>
            <person name="Omar R.F."/>
            <person name="Bergeron M.G."/>
        </authorList>
    </citation>
    <scope>NUCLEOTIDE SEQUENCE [LARGE SCALE GENOMIC DNA]</scope>
    <source>
        <strain evidence="1 2">CCRI-19302</strain>
    </source>
</reference>
<proteinExistence type="predicted"/>
<name>A0A371JED0_9FIRM</name>
<dbReference type="Pfam" id="PF11007">
    <property type="entry name" value="CotJA"/>
    <property type="match status" value="1"/>
</dbReference>
<comment type="caution">
    <text evidence="1">The sequence shown here is derived from an EMBL/GenBank/DDBJ whole genome shotgun (WGS) entry which is preliminary data.</text>
</comment>
<sequence>MQPDMMPNCDSMEHLALAMCYVPWQHWDKIYDLEKGLECGTIFPELNKPFLGSRCC</sequence>
<dbReference type="AlphaFoldDB" id="A0A371JED0"/>
<evidence type="ECO:0000313" key="2">
    <source>
        <dbReference type="Proteomes" id="UP000216411"/>
    </source>
</evidence>
<organism evidence="1 2">
    <name type="scientific">Lachnotalea glycerini</name>
    <dbReference type="NCBI Taxonomy" id="1763509"/>
    <lineage>
        <taxon>Bacteria</taxon>
        <taxon>Bacillati</taxon>
        <taxon>Bacillota</taxon>
        <taxon>Clostridia</taxon>
        <taxon>Lachnospirales</taxon>
        <taxon>Lachnospiraceae</taxon>
        <taxon>Lachnotalea</taxon>
    </lineage>
</organism>
<accession>A0A371JED0</accession>
<gene>
    <name evidence="1" type="ORF">CG710_011290</name>
</gene>
<dbReference type="EMBL" id="NOKA02000022">
    <property type="protein sequence ID" value="RDY31111.1"/>
    <property type="molecule type" value="Genomic_DNA"/>
</dbReference>
<keyword evidence="2" id="KW-1185">Reference proteome</keyword>